<proteinExistence type="predicted"/>
<dbReference type="RefSeq" id="XP_002286417.1">
    <property type="nucleotide sequence ID" value="XM_002286381.1"/>
</dbReference>
<dbReference type="KEGG" id="tps:THAPSDRAFT_1842"/>
<evidence type="ECO:0000313" key="3">
    <source>
        <dbReference type="EMBL" id="EED96058.1"/>
    </source>
</evidence>
<dbReference type="SUPFAM" id="SSF82199">
    <property type="entry name" value="SET domain"/>
    <property type="match status" value="1"/>
</dbReference>
<dbReference type="Gene3D" id="2.170.270.10">
    <property type="entry name" value="SET domain"/>
    <property type="match status" value="1"/>
</dbReference>
<feature type="compositionally biased region" description="Basic and acidic residues" evidence="1">
    <location>
        <begin position="32"/>
        <end position="50"/>
    </location>
</feature>
<dbReference type="PaxDb" id="35128-Thaps1842"/>
<protein>
    <recommendedName>
        <fullName evidence="2">SET domain-containing protein</fullName>
    </recommendedName>
</protein>
<dbReference type="Proteomes" id="UP000001449">
    <property type="component" value="Chromosome 1"/>
</dbReference>
<evidence type="ECO:0000259" key="2">
    <source>
        <dbReference type="PROSITE" id="PS50280"/>
    </source>
</evidence>
<accession>B8BS35</accession>
<dbReference type="InterPro" id="IPR001214">
    <property type="entry name" value="SET_dom"/>
</dbReference>
<keyword evidence="4" id="KW-1185">Reference proteome</keyword>
<dbReference type="Pfam" id="PF00856">
    <property type="entry name" value="SET"/>
    <property type="match status" value="1"/>
</dbReference>
<evidence type="ECO:0000313" key="4">
    <source>
        <dbReference type="Proteomes" id="UP000001449"/>
    </source>
</evidence>
<reference evidence="3 4" key="1">
    <citation type="journal article" date="2004" name="Science">
        <title>The genome of the diatom Thalassiosira pseudonana: ecology, evolution, and metabolism.</title>
        <authorList>
            <person name="Armbrust E.V."/>
            <person name="Berges J.A."/>
            <person name="Bowler C."/>
            <person name="Green B.R."/>
            <person name="Martinez D."/>
            <person name="Putnam N.H."/>
            <person name="Zhou S."/>
            <person name="Allen A.E."/>
            <person name="Apt K.E."/>
            <person name="Bechner M."/>
            <person name="Brzezinski M.A."/>
            <person name="Chaal B.K."/>
            <person name="Chiovitti A."/>
            <person name="Davis A.K."/>
            <person name="Demarest M.S."/>
            <person name="Detter J.C."/>
            <person name="Glavina T."/>
            <person name="Goodstein D."/>
            <person name="Hadi M.Z."/>
            <person name="Hellsten U."/>
            <person name="Hildebrand M."/>
            <person name="Jenkins B.D."/>
            <person name="Jurka J."/>
            <person name="Kapitonov V.V."/>
            <person name="Kroger N."/>
            <person name="Lau W.W."/>
            <person name="Lane T.W."/>
            <person name="Larimer F.W."/>
            <person name="Lippmeier J.C."/>
            <person name="Lucas S."/>
            <person name="Medina M."/>
            <person name="Montsant A."/>
            <person name="Obornik M."/>
            <person name="Parker M.S."/>
            <person name="Palenik B."/>
            <person name="Pazour G.J."/>
            <person name="Richardson P.M."/>
            <person name="Rynearson T.A."/>
            <person name="Saito M.A."/>
            <person name="Schwartz D.C."/>
            <person name="Thamatrakoln K."/>
            <person name="Valentin K."/>
            <person name="Vardi A."/>
            <person name="Wilkerson F.P."/>
            <person name="Rokhsar D.S."/>
        </authorList>
    </citation>
    <scope>NUCLEOTIDE SEQUENCE [LARGE SCALE GENOMIC DNA]</scope>
    <source>
        <strain evidence="3 4">CCMP1335</strain>
    </source>
</reference>
<dbReference type="GeneID" id="7449092"/>
<organism evidence="3 4">
    <name type="scientific">Thalassiosira pseudonana</name>
    <name type="common">Marine diatom</name>
    <name type="synonym">Cyclotella nana</name>
    <dbReference type="NCBI Taxonomy" id="35128"/>
    <lineage>
        <taxon>Eukaryota</taxon>
        <taxon>Sar</taxon>
        <taxon>Stramenopiles</taxon>
        <taxon>Ochrophyta</taxon>
        <taxon>Bacillariophyta</taxon>
        <taxon>Coscinodiscophyceae</taxon>
        <taxon>Thalassiosirophycidae</taxon>
        <taxon>Thalassiosirales</taxon>
        <taxon>Thalassiosiraceae</taxon>
        <taxon>Thalassiosira</taxon>
    </lineage>
</organism>
<feature type="region of interest" description="Disordered" evidence="1">
    <location>
        <begin position="1"/>
        <end position="50"/>
    </location>
</feature>
<evidence type="ECO:0000256" key="1">
    <source>
        <dbReference type="SAM" id="MobiDB-lite"/>
    </source>
</evidence>
<dbReference type="InterPro" id="IPR046341">
    <property type="entry name" value="SET_dom_sf"/>
</dbReference>
<dbReference type="AlphaFoldDB" id="B8BS35"/>
<dbReference type="InParanoid" id="B8BS35"/>
<feature type="domain" description="SET" evidence="2">
    <location>
        <begin position="122"/>
        <end position="248"/>
    </location>
</feature>
<sequence>MSEEDPTPNIVATVNEIPVETRSKPAPVAEGIFKDEPEPVKEEPKNSVDTEEELKKTLDVNQRLDFSIDEMYAYLSCAAERRKSRPPYTEEMWESLRKIYTEFAEKDEKKGSSVYNDEHVHFPIESYRTDSHGRSIRATRDIAQGELVFKDTRNTVVFTDAHSYRGYLYAIKEDTTFNDPGAACDLLKYSWAQKRVGTEEYVVMLNLDDGALMIDDDEDMNVKCDAVCDAYYATEDIKKGEEIVCNENNLIESGSWNKVPNAVKLLP</sequence>
<reference evidence="3 4" key="2">
    <citation type="journal article" date="2008" name="Nature">
        <title>The Phaeodactylum genome reveals the evolutionary history of diatom genomes.</title>
        <authorList>
            <person name="Bowler C."/>
            <person name="Allen A.E."/>
            <person name="Badger J.H."/>
            <person name="Grimwood J."/>
            <person name="Jabbari K."/>
            <person name="Kuo A."/>
            <person name="Maheswari U."/>
            <person name="Martens C."/>
            <person name="Maumus F."/>
            <person name="Otillar R.P."/>
            <person name="Rayko E."/>
            <person name="Salamov A."/>
            <person name="Vandepoele K."/>
            <person name="Beszteri B."/>
            <person name="Gruber A."/>
            <person name="Heijde M."/>
            <person name="Katinka M."/>
            <person name="Mock T."/>
            <person name="Valentin K."/>
            <person name="Verret F."/>
            <person name="Berges J.A."/>
            <person name="Brownlee C."/>
            <person name="Cadoret J.P."/>
            <person name="Chiovitti A."/>
            <person name="Choi C.J."/>
            <person name="Coesel S."/>
            <person name="De Martino A."/>
            <person name="Detter J.C."/>
            <person name="Durkin C."/>
            <person name="Falciatore A."/>
            <person name="Fournet J."/>
            <person name="Haruta M."/>
            <person name="Huysman M.J."/>
            <person name="Jenkins B.D."/>
            <person name="Jiroutova K."/>
            <person name="Jorgensen R.E."/>
            <person name="Joubert Y."/>
            <person name="Kaplan A."/>
            <person name="Kroger N."/>
            <person name="Kroth P.G."/>
            <person name="La Roche J."/>
            <person name="Lindquist E."/>
            <person name="Lommer M."/>
            <person name="Martin-Jezequel V."/>
            <person name="Lopez P.J."/>
            <person name="Lucas S."/>
            <person name="Mangogna M."/>
            <person name="McGinnis K."/>
            <person name="Medlin L.K."/>
            <person name="Montsant A."/>
            <person name="Oudot-Le Secq M.P."/>
            <person name="Napoli C."/>
            <person name="Obornik M."/>
            <person name="Parker M.S."/>
            <person name="Petit J.L."/>
            <person name="Porcel B.M."/>
            <person name="Poulsen N."/>
            <person name="Robison M."/>
            <person name="Rychlewski L."/>
            <person name="Rynearson T.A."/>
            <person name="Schmutz J."/>
            <person name="Shapiro H."/>
            <person name="Siaut M."/>
            <person name="Stanley M."/>
            <person name="Sussman M.R."/>
            <person name="Taylor A.R."/>
            <person name="Vardi A."/>
            <person name="von Dassow P."/>
            <person name="Vyverman W."/>
            <person name="Willis A."/>
            <person name="Wyrwicz L.S."/>
            <person name="Rokhsar D.S."/>
            <person name="Weissenbach J."/>
            <person name="Armbrust E.V."/>
            <person name="Green B.R."/>
            <person name="Van de Peer Y."/>
            <person name="Grigoriev I.V."/>
        </authorList>
    </citation>
    <scope>NUCLEOTIDE SEQUENCE [LARGE SCALE GENOMIC DNA]</scope>
    <source>
        <strain evidence="3 4">CCMP1335</strain>
    </source>
</reference>
<name>B8BS35_THAPS</name>
<gene>
    <name evidence="3" type="ORF">THAPSDRAFT_1842</name>
</gene>
<dbReference type="HOGENOM" id="CLU_1043854_0_0_1"/>
<dbReference type="OMA" id="IVCNENN"/>
<dbReference type="PROSITE" id="PS50280">
    <property type="entry name" value="SET"/>
    <property type="match status" value="1"/>
</dbReference>
<dbReference type="EMBL" id="CM000638">
    <property type="protein sequence ID" value="EED96058.1"/>
    <property type="molecule type" value="Genomic_DNA"/>
</dbReference>